<evidence type="ECO:0000256" key="1">
    <source>
        <dbReference type="ARBA" id="ARBA00004370"/>
    </source>
</evidence>
<feature type="region of interest" description="Disordered" evidence="7">
    <location>
        <begin position="1"/>
        <end position="45"/>
    </location>
</feature>
<comment type="subcellular location">
    <subcellularLocation>
        <location evidence="1">Membrane</location>
    </subcellularLocation>
</comment>
<keyword evidence="5 8" id="KW-1133">Transmembrane helix</keyword>
<evidence type="ECO:0000256" key="8">
    <source>
        <dbReference type="SAM" id="Phobius"/>
    </source>
</evidence>
<name>A0A2H5Q2B5_CITUN</name>
<dbReference type="Gene3D" id="1.20.1250.20">
    <property type="entry name" value="MFS general substrate transporter like domains"/>
    <property type="match status" value="2"/>
</dbReference>
<dbReference type="InterPro" id="IPR050549">
    <property type="entry name" value="MFS_Trehalose_Transporter"/>
</dbReference>
<feature type="transmembrane region" description="Helical" evidence="8">
    <location>
        <begin position="236"/>
        <end position="254"/>
    </location>
</feature>
<dbReference type="GO" id="GO:0022857">
    <property type="term" value="F:transmembrane transporter activity"/>
    <property type="evidence" value="ECO:0007669"/>
    <property type="project" value="InterPro"/>
</dbReference>
<reference evidence="9 10" key="1">
    <citation type="journal article" date="2017" name="Front. Genet.">
        <title>Draft sequencing of the heterozygous diploid genome of Satsuma (Citrus unshiu Marc.) using a hybrid assembly approach.</title>
        <authorList>
            <person name="Shimizu T."/>
            <person name="Tanizawa Y."/>
            <person name="Mochizuki T."/>
            <person name="Nagasaki H."/>
            <person name="Yoshioka T."/>
            <person name="Toyoda A."/>
            <person name="Fujiyama A."/>
            <person name="Kaminuma E."/>
            <person name="Nakamura Y."/>
        </authorList>
    </citation>
    <scope>NUCLEOTIDE SEQUENCE [LARGE SCALE GENOMIC DNA]</scope>
    <source>
        <strain evidence="10">cv. Miyagawa wase</strain>
    </source>
</reference>
<protein>
    <recommendedName>
        <fullName evidence="11">Major facilitator superfamily (MFS) profile domain-containing protein</fullName>
    </recommendedName>
</protein>
<keyword evidence="10" id="KW-1185">Reference proteome</keyword>
<dbReference type="Proteomes" id="UP000236630">
    <property type="component" value="Unassembled WGS sequence"/>
</dbReference>
<dbReference type="EMBL" id="BDQV01000192">
    <property type="protein sequence ID" value="GAY58790.1"/>
    <property type="molecule type" value="Genomic_DNA"/>
</dbReference>
<dbReference type="PANTHER" id="PTHR48021:SF21">
    <property type="entry name" value="SUGAR TRANSPORTER ERD6-LIKE 8"/>
    <property type="match status" value="1"/>
</dbReference>
<comment type="caution">
    <text evidence="9">The sequence shown here is derived from an EMBL/GenBank/DDBJ whole genome shotgun (WGS) entry which is preliminary data.</text>
</comment>
<proteinExistence type="inferred from homology"/>
<evidence type="ECO:0000256" key="3">
    <source>
        <dbReference type="ARBA" id="ARBA00022597"/>
    </source>
</evidence>
<keyword evidence="3" id="KW-0762">Sugar transport</keyword>
<accession>A0A2H5Q2B5</accession>
<keyword evidence="6 8" id="KW-0472">Membrane</keyword>
<evidence type="ECO:0008006" key="11">
    <source>
        <dbReference type="Google" id="ProtNLM"/>
    </source>
</evidence>
<feature type="transmembrane region" description="Helical" evidence="8">
    <location>
        <begin position="197"/>
        <end position="216"/>
    </location>
</feature>
<evidence type="ECO:0000256" key="6">
    <source>
        <dbReference type="ARBA" id="ARBA00023136"/>
    </source>
</evidence>
<evidence type="ECO:0000256" key="2">
    <source>
        <dbReference type="ARBA" id="ARBA00010992"/>
    </source>
</evidence>
<gene>
    <name evidence="9" type="ORF">CUMW_189620</name>
</gene>
<evidence type="ECO:0000256" key="7">
    <source>
        <dbReference type="SAM" id="MobiDB-lite"/>
    </source>
</evidence>
<dbReference type="PANTHER" id="PTHR48021">
    <property type="match status" value="1"/>
</dbReference>
<dbReference type="GO" id="GO:0016020">
    <property type="term" value="C:membrane"/>
    <property type="evidence" value="ECO:0007669"/>
    <property type="project" value="UniProtKB-SubCell"/>
</dbReference>
<evidence type="ECO:0000313" key="10">
    <source>
        <dbReference type="Proteomes" id="UP000236630"/>
    </source>
</evidence>
<dbReference type="AlphaFoldDB" id="A0A2H5Q2B5"/>
<feature type="transmembrane region" description="Helical" evidence="8">
    <location>
        <begin position="107"/>
        <end position="134"/>
    </location>
</feature>
<dbReference type="SUPFAM" id="SSF103473">
    <property type="entry name" value="MFS general substrate transporter"/>
    <property type="match status" value="1"/>
</dbReference>
<sequence>MARKKDVESGNSNSSEPNVDRKNEYGNVREPLIDRKNQAKEQQNPTQFGIMADLKESYAEAAPLLDFGRFLTGCGIGVMSYVVPVYIAEITPKNLRGALATVNQLFIVTGALFAYVIGVLMSWRILALTGLFFIPESPRWLAMIGKNQEFEVALSMVRGPNVDVSRELNEILESLALINQLPRVNILDLFNRRNIRFVNVYIAFYSIGMGPIPWVIMSEIFPLNIKGPGGSLVTLVNWIGSWAISYSLILLMTWSSCGRTLEEVQASVS</sequence>
<evidence type="ECO:0000313" key="9">
    <source>
        <dbReference type="EMBL" id="GAY58790.1"/>
    </source>
</evidence>
<feature type="transmembrane region" description="Helical" evidence="8">
    <location>
        <begin position="67"/>
        <end position="87"/>
    </location>
</feature>
<evidence type="ECO:0000256" key="4">
    <source>
        <dbReference type="ARBA" id="ARBA00022692"/>
    </source>
</evidence>
<evidence type="ECO:0000256" key="5">
    <source>
        <dbReference type="ARBA" id="ARBA00022989"/>
    </source>
</evidence>
<dbReference type="Pfam" id="PF00083">
    <property type="entry name" value="Sugar_tr"/>
    <property type="match status" value="1"/>
</dbReference>
<dbReference type="InterPro" id="IPR005828">
    <property type="entry name" value="MFS_sugar_transport-like"/>
</dbReference>
<dbReference type="InterPro" id="IPR036259">
    <property type="entry name" value="MFS_trans_sf"/>
</dbReference>
<keyword evidence="4 8" id="KW-0812">Transmembrane</keyword>
<keyword evidence="3" id="KW-0813">Transport</keyword>
<dbReference type="STRING" id="55188.A0A2H5Q2B5"/>
<comment type="similarity">
    <text evidence="2">Belongs to the major facilitator superfamily. Sugar transporter (TC 2.A.1.1) family.</text>
</comment>
<organism evidence="9 10">
    <name type="scientific">Citrus unshiu</name>
    <name type="common">Satsuma mandarin</name>
    <name type="synonym">Citrus nobilis var. unshiu</name>
    <dbReference type="NCBI Taxonomy" id="55188"/>
    <lineage>
        <taxon>Eukaryota</taxon>
        <taxon>Viridiplantae</taxon>
        <taxon>Streptophyta</taxon>
        <taxon>Embryophyta</taxon>
        <taxon>Tracheophyta</taxon>
        <taxon>Spermatophyta</taxon>
        <taxon>Magnoliopsida</taxon>
        <taxon>eudicotyledons</taxon>
        <taxon>Gunneridae</taxon>
        <taxon>Pentapetalae</taxon>
        <taxon>rosids</taxon>
        <taxon>malvids</taxon>
        <taxon>Sapindales</taxon>
        <taxon>Rutaceae</taxon>
        <taxon>Aurantioideae</taxon>
        <taxon>Citrus</taxon>
    </lineage>
</organism>